<evidence type="ECO:0000256" key="2">
    <source>
        <dbReference type="SAM" id="MobiDB-lite"/>
    </source>
</evidence>
<dbReference type="SMR" id="G4ZLC7"/>
<feature type="compositionally biased region" description="Basic residues" evidence="2">
    <location>
        <begin position="21"/>
        <end position="30"/>
    </location>
</feature>
<sequence length="120" mass="13878">MTKRSCTKRKPCESGTTAKKNGSKKTRTSAHQKNVSLAEAHLEASLKKQEVQQDYLREQLKFNKKKWTEKKSAMLQQLQIDCDRCEEEAKARKATERHQVFYALIIQGKTPSEIKELLQV</sequence>
<dbReference type="AlphaFoldDB" id="G4ZLC7"/>
<evidence type="ECO:0000313" key="3">
    <source>
        <dbReference type="EMBL" id="EGZ15973.1"/>
    </source>
</evidence>
<evidence type="ECO:0000313" key="4">
    <source>
        <dbReference type="Proteomes" id="UP000002640"/>
    </source>
</evidence>
<dbReference type="InParanoid" id="G4ZLC7"/>
<name>G4ZLC7_PHYSP</name>
<keyword evidence="4" id="KW-1185">Reference proteome</keyword>
<keyword evidence="1" id="KW-0175">Coiled coil</keyword>
<protein>
    <submittedName>
        <fullName evidence="3">Uncharacterized protein</fullName>
    </submittedName>
</protein>
<dbReference type="EMBL" id="JH159155">
    <property type="protein sequence ID" value="EGZ15973.1"/>
    <property type="molecule type" value="Genomic_DNA"/>
</dbReference>
<proteinExistence type="predicted"/>
<feature type="coiled-coil region" evidence="1">
    <location>
        <begin position="68"/>
        <end position="95"/>
    </location>
</feature>
<dbReference type="GeneID" id="20642135"/>
<feature type="region of interest" description="Disordered" evidence="2">
    <location>
        <begin position="1"/>
        <end position="34"/>
    </location>
</feature>
<accession>G4ZLC7</accession>
<gene>
    <name evidence="3" type="ORF">PHYSODRAFT_302352</name>
</gene>
<organism evidence="3 4">
    <name type="scientific">Phytophthora sojae (strain P6497)</name>
    <name type="common">Soybean stem and root rot agent</name>
    <name type="synonym">Phytophthora megasperma f. sp. glycines</name>
    <dbReference type="NCBI Taxonomy" id="1094619"/>
    <lineage>
        <taxon>Eukaryota</taxon>
        <taxon>Sar</taxon>
        <taxon>Stramenopiles</taxon>
        <taxon>Oomycota</taxon>
        <taxon>Peronosporomycetes</taxon>
        <taxon>Peronosporales</taxon>
        <taxon>Peronosporaceae</taxon>
        <taxon>Phytophthora</taxon>
    </lineage>
</organism>
<dbReference type="KEGG" id="psoj:PHYSODRAFT_302352"/>
<dbReference type="Proteomes" id="UP000002640">
    <property type="component" value="Unassembled WGS sequence"/>
</dbReference>
<evidence type="ECO:0000256" key="1">
    <source>
        <dbReference type="SAM" id="Coils"/>
    </source>
</evidence>
<dbReference type="RefSeq" id="XP_009529722.1">
    <property type="nucleotide sequence ID" value="XM_009531427.1"/>
</dbReference>
<reference evidence="3 4" key="1">
    <citation type="journal article" date="2006" name="Science">
        <title>Phytophthora genome sequences uncover evolutionary origins and mechanisms of pathogenesis.</title>
        <authorList>
            <person name="Tyler B.M."/>
            <person name="Tripathy S."/>
            <person name="Zhang X."/>
            <person name="Dehal P."/>
            <person name="Jiang R.H."/>
            <person name="Aerts A."/>
            <person name="Arredondo F.D."/>
            <person name="Baxter L."/>
            <person name="Bensasson D."/>
            <person name="Beynon J.L."/>
            <person name="Chapman J."/>
            <person name="Damasceno C.M."/>
            <person name="Dorrance A.E."/>
            <person name="Dou D."/>
            <person name="Dickerman A.W."/>
            <person name="Dubchak I.L."/>
            <person name="Garbelotto M."/>
            <person name="Gijzen M."/>
            <person name="Gordon S.G."/>
            <person name="Govers F."/>
            <person name="Grunwald N.J."/>
            <person name="Huang W."/>
            <person name="Ivors K.L."/>
            <person name="Jones R.W."/>
            <person name="Kamoun S."/>
            <person name="Krampis K."/>
            <person name="Lamour K.H."/>
            <person name="Lee M.K."/>
            <person name="McDonald W.H."/>
            <person name="Medina M."/>
            <person name="Meijer H.J."/>
            <person name="Nordberg E.K."/>
            <person name="Maclean D.J."/>
            <person name="Ospina-Giraldo M.D."/>
            <person name="Morris P.F."/>
            <person name="Phuntumart V."/>
            <person name="Putnam N.H."/>
            <person name="Rash S."/>
            <person name="Rose J.K."/>
            <person name="Sakihama Y."/>
            <person name="Salamov A.A."/>
            <person name="Savidor A."/>
            <person name="Scheuring C.F."/>
            <person name="Smith B.M."/>
            <person name="Sobral B.W."/>
            <person name="Terry A."/>
            <person name="Torto-Alalibo T.A."/>
            <person name="Win J."/>
            <person name="Xu Z."/>
            <person name="Zhang H."/>
            <person name="Grigoriev I.V."/>
            <person name="Rokhsar D.S."/>
            <person name="Boore J.L."/>
        </authorList>
    </citation>
    <scope>NUCLEOTIDE SEQUENCE [LARGE SCALE GENOMIC DNA]</scope>
    <source>
        <strain evidence="3 4">P6497</strain>
    </source>
</reference>